<organism evidence="2 3">
    <name type="scientific">Microbacterium rhizomatis</name>
    <dbReference type="NCBI Taxonomy" id="1631477"/>
    <lineage>
        <taxon>Bacteria</taxon>
        <taxon>Bacillati</taxon>
        <taxon>Actinomycetota</taxon>
        <taxon>Actinomycetes</taxon>
        <taxon>Micrococcales</taxon>
        <taxon>Microbacteriaceae</taxon>
        <taxon>Microbacterium</taxon>
    </lineage>
</organism>
<evidence type="ECO:0008006" key="4">
    <source>
        <dbReference type="Google" id="ProtNLM"/>
    </source>
</evidence>
<evidence type="ECO:0000256" key="1">
    <source>
        <dbReference type="SAM" id="SignalP"/>
    </source>
</evidence>
<feature type="signal peptide" evidence="1">
    <location>
        <begin position="1"/>
        <end position="17"/>
    </location>
</feature>
<keyword evidence="1" id="KW-0732">Signal</keyword>
<evidence type="ECO:0000313" key="2">
    <source>
        <dbReference type="EMBL" id="KAA9111126.1"/>
    </source>
</evidence>
<dbReference type="RefSeq" id="WP_150447896.1">
    <property type="nucleotide sequence ID" value="NZ_VYSA01000001.1"/>
</dbReference>
<sequence length="83" mass="8573">MLLAAGISLAGAGAANAAGGCVEYRTNGGDLTAFCTGTPTIRWECSADPSRTVYARTLVYGPGFASQKFRVCDLGSPRLIRAT</sequence>
<dbReference type="AlphaFoldDB" id="A0A5J5J4W1"/>
<protein>
    <recommendedName>
        <fullName evidence="4">Secreted protein</fullName>
    </recommendedName>
</protein>
<comment type="caution">
    <text evidence="2">The sequence shown here is derived from an EMBL/GenBank/DDBJ whole genome shotgun (WGS) entry which is preliminary data.</text>
</comment>
<dbReference type="OrthoDB" id="10006450at2"/>
<name>A0A5J5J4W1_9MICO</name>
<dbReference type="EMBL" id="VYSA01000001">
    <property type="protein sequence ID" value="KAA9111126.1"/>
    <property type="molecule type" value="Genomic_DNA"/>
</dbReference>
<proteinExistence type="predicted"/>
<keyword evidence="3" id="KW-1185">Reference proteome</keyword>
<accession>A0A5J5J4W1</accession>
<evidence type="ECO:0000313" key="3">
    <source>
        <dbReference type="Proteomes" id="UP000325827"/>
    </source>
</evidence>
<gene>
    <name evidence="2" type="ORF">F6B43_05825</name>
</gene>
<reference evidence="3" key="1">
    <citation type="submission" date="2019-09" db="EMBL/GenBank/DDBJ databases">
        <title>Mumia zhuanghuii sp. nov. isolated from the intestinal contents of plateau pika (Ochotona curzoniae) in the Qinghai-Tibet plateau of China.</title>
        <authorList>
            <person name="Tian Z."/>
        </authorList>
    </citation>
    <scope>NUCLEOTIDE SEQUENCE [LARGE SCALE GENOMIC DNA]</scope>
    <source>
        <strain evidence="3">JCM 30598</strain>
    </source>
</reference>
<feature type="chain" id="PRO_5039363436" description="Secreted protein" evidence="1">
    <location>
        <begin position="18"/>
        <end position="83"/>
    </location>
</feature>
<dbReference type="Proteomes" id="UP000325827">
    <property type="component" value="Unassembled WGS sequence"/>
</dbReference>